<evidence type="ECO:0000313" key="2">
    <source>
        <dbReference type="WBParaSite" id="PDA_v2.g24748.t1"/>
    </source>
</evidence>
<sequence>MFVSSCKSYWATTCYDEMKPMAILDTFKHAKEVYKNSLNSNFYYYQYISFFGQTFNTTKKVWIKYNFGTFKDLKFVIDFVNTKIDAELINSTAKDVGSLKLKQQLIPGQIINFTISTIISKNESLPSFYVNGEFLNFTFYGRLNSFRYGGDWLKINTTKRDSYFSLNEIASSFEYAKPKSKSSKIFCDENFIKSFKPKFSLNYTALEVLTDFSPSFIIDMFGPNETIEYELRESLCPNTFTAKIQIEIFQNSSGSFYITPKYDAKKIENCSFFLIKVEKTGWNGSCQNSSYLENTLNYNYSPTFGGSHNGNIKYFVQGPKRKLIC</sequence>
<dbReference type="Proteomes" id="UP000887578">
    <property type="component" value="Unplaced"/>
</dbReference>
<dbReference type="WBParaSite" id="PDA_v2.g24748.t1">
    <property type="protein sequence ID" value="PDA_v2.g24748.t1"/>
    <property type="gene ID" value="PDA_v2.g24748"/>
</dbReference>
<accession>A0A914Q0R2</accession>
<proteinExistence type="predicted"/>
<dbReference type="AlphaFoldDB" id="A0A914Q0R2"/>
<protein>
    <submittedName>
        <fullName evidence="2">Uncharacterized protein</fullName>
    </submittedName>
</protein>
<reference evidence="2" key="1">
    <citation type="submission" date="2022-11" db="UniProtKB">
        <authorList>
            <consortium name="WormBaseParasite"/>
        </authorList>
    </citation>
    <scope>IDENTIFICATION</scope>
</reference>
<name>A0A914Q0R2_9BILA</name>
<evidence type="ECO:0000313" key="1">
    <source>
        <dbReference type="Proteomes" id="UP000887578"/>
    </source>
</evidence>
<keyword evidence="1" id="KW-1185">Reference proteome</keyword>
<organism evidence="1 2">
    <name type="scientific">Panagrolaimus davidi</name>
    <dbReference type="NCBI Taxonomy" id="227884"/>
    <lineage>
        <taxon>Eukaryota</taxon>
        <taxon>Metazoa</taxon>
        <taxon>Ecdysozoa</taxon>
        <taxon>Nematoda</taxon>
        <taxon>Chromadorea</taxon>
        <taxon>Rhabditida</taxon>
        <taxon>Tylenchina</taxon>
        <taxon>Panagrolaimomorpha</taxon>
        <taxon>Panagrolaimoidea</taxon>
        <taxon>Panagrolaimidae</taxon>
        <taxon>Panagrolaimus</taxon>
    </lineage>
</organism>